<feature type="domain" description="DNA2/NAM7 helicase-like C-terminal" evidence="5">
    <location>
        <begin position="528"/>
        <end position="692"/>
    </location>
</feature>
<keyword evidence="1" id="KW-0547">Nucleotide-binding</keyword>
<dbReference type="PROSITE" id="PS51257">
    <property type="entry name" value="PROKAR_LIPOPROTEIN"/>
    <property type="match status" value="1"/>
</dbReference>
<organism evidence="6 7">
    <name type="scientific">Favolaschia claudopus</name>
    <dbReference type="NCBI Taxonomy" id="2862362"/>
    <lineage>
        <taxon>Eukaryota</taxon>
        <taxon>Fungi</taxon>
        <taxon>Dikarya</taxon>
        <taxon>Basidiomycota</taxon>
        <taxon>Agaricomycotina</taxon>
        <taxon>Agaricomycetes</taxon>
        <taxon>Agaricomycetidae</taxon>
        <taxon>Agaricales</taxon>
        <taxon>Marasmiineae</taxon>
        <taxon>Mycenaceae</taxon>
        <taxon>Favolaschia</taxon>
    </lineage>
</organism>
<accession>A0AAW0C3V5</accession>
<dbReference type="InterPro" id="IPR047187">
    <property type="entry name" value="SF1_C_Upf1"/>
</dbReference>
<dbReference type="AlphaFoldDB" id="A0AAW0C3V5"/>
<protein>
    <submittedName>
        <fullName evidence="6">Regulator of nonsense transcripts 1</fullName>
    </submittedName>
</protein>
<evidence type="ECO:0000256" key="4">
    <source>
        <dbReference type="ARBA" id="ARBA00022840"/>
    </source>
</evidence>
<dbReference type="PANTHER" id="PTHR43788:SF8">
    <property type="entry name" value="DNA-BINDING PROTEIN SMUBP-2"/>
    <property type="match status" value="1"/>
</dbReference>
<dbReference type="CDD" id="cd17934">
    <property type="entry name" value="DEXXQc_Upf1-like"/>
    <property type="match status" value="1"/>
</dbReference>
<dbReference type="InterPro" id="IPR027417">
    <property type="entry name" value="P-loop_NTPase"/>
</dbReference>
<dbReference type="InterPro" id="IPR041679">
    <property type="entry name" value="DNA2/NAM7-like_C"/>
</dbReference>
<dbReference type="PANTHER" id="PTHR43788">
    <property type="entry name" value="DNA2/NAM7 HELICASE FAMILY MEMBER"/>
    <property type="match status" value="1"/>
</dbReference>
<dbReference type="InterPro" id="IPR050534">
    <property type="entry name" value="Coronavir_polyprotein_1ab"/>
</dbReference>
<evidence type="ECO:0000256" key="1">
    <source>
        <dbReference type="ARBA" id="ARBA00022741"/>
    </source>
</evidence>
<dbReference type="Pfam" id="PF13604">
    <property type="entry name" value="AAA_30"/>
    <property type="match status" value="1"/>
</dbReference>
<evidence type="ECO:0000313" key="7">
    <source>
        <dbReference type="Proteomes" id="UP001362999"/>
    </source>
</evidence>
<dbReference type="GO" id="GO:0005524">
    <property type="term" value="F:ATP binding"/>
    <property type="evidence" value="ECO:0007669"/>
    <property type="project" value="UniProtKB-KW"/>
</dbReference>
<evidence type="ECO:0000256" key="2">
    <source>
        <dbReference type="ARBA" id="ARBA00022801"/>
    </source>
</evidence>
<keyword evidence="2" id="KW-0378">Hydrolase</keyword>
<evidence type="ECO:0000259" key="5">
    <source>
        <dbReference type="Pfam" id="PF13087"/>
    </source>
</evidence>
<reference evidence="6 7" key="1">
    <citation type="journal article" date="2024" name="J Genomics">
        <title>Draft genome sequencing and assembly of Favolaschia claudopus CIRM-BRFM 2984 isolated from oak limbs.</title>
        <authorList>
            <person name="Navarro D."/>
            <person name="Drula E."/>
            <person name="Chaduli D."/>
            <person name="Cazenave R."/>
            <person name="Ahrendt S."/>
            <person name="Wang J."/>
            <person name="Lipzen A."/>
            <person name="Daum C."/>
            <person name="Barry K."/>
            <person name="Grigoriev I.V."/>
            <person name="Favel A."/>
            <person name="Rosso M.N."/>
            <person name="Martin F."/>
        </authorList>
    </citation>
    <scope>NUCLEOTIDE SEQUENCE [LARGE SCALE GENOMIC DNA]</scope>
    <source>
        <strain evidence="6 7">CIRM-BRFM 2984</strain>
    </source>
</reference>
<name>A0AAW0C3V5_9AGAR</name>
<sequence length="720" mass="80088">MSDPPYKIVQDVFKTPHAPISVTSCPLASLSRDNLEDLLRTVNGGIIGVAPAYGSNYVLISPSLSKVAFQMDVLATSLYHDLGLRVCSAVDLLSFSTASRQSFQAIIDSMGGIDVLEKANVAELFRGDEDLENTSTKQVALQAWAACRAATLDHMAQCVQLIPRIDTNSFLETRLAVFAKLVRDMKCLSALKPTSVNNEIVEDYSIKNNELTVVCARFKTRIMSQDLRTIKIDVLYGGNQQSDYCRSTHVDGRTVRLTLDKPLHLPSGSTVSLTTIGKEALTNAEKERVDITLRALQRTSFIADNPFFKAIWLPQEVSIWTTDIPFSRPVPIWFSRQLNASQNQAVEAIVSNDRINIIHGPPGTGKTTVIAAAVSSITRSAWDTSVWLVAQSNVAVKNIAEKLAAVDFLAFKLIVSKGEHEHLYDKINPNLIRSDCLEQDVVAAERQFLGSQVILCTLSMLSNARIFLITRIVPLQIVIVDEASQVQVGDFLPMISLFPTSLRKLVFIGDDNQLAPYGQGDIPKLQSVFEMEHLRKNAIFLDTQCIMPTRLGTFIGNNVYDSRLKSVHPNRFRCCRFLDVRRGRESKSGSSWANEGEVWAAIAEAKKCDNQGRSFRIITPYDAQRARLEDALQRARIPWEDRVFCVDSFQGNEADYIIISIVRTDKIGFLNEKRRVNVMLTRCKKGMTICTNRAFVQGPAKQTLVGLLANDVGPEAWEVV</sequence>
<evidence type="ECO:0000313" key="6">
    <source>
        <dbReference type="EMBL" id="KAK7033223.1"/>
    </source>
</evidence>
<dbReference type="GO" id="GO:0016787">
    <property type="term" value="F:hydrolase activity"/>
    <property type="evidence" value="ECO:0007669"/>
    <property type="project" value="UniProtKB-KW"/>
</dbReference>
<keyword evidence="3" id="KW-0347">Helicase</keyword>
<keyword evidence="4" id="KW-0067">ATP-binding</keyword>
<dbReference type="Proteomes" id="UP001362999">
    <property type="component" value="Unassembled WGS sequence"/>
</dbReference>
<evidence type="ECO:0000256" key="3">
    <source>
        <dbReference type="ARBA" id="ARBA00022806"/>
    </source>
</evidence>
<proteinExistence type="predicted"/>
<dbReference type="SUPFAM" id="SSF52540">
    <property type="entry name" value="P-loop containing nucleoside triphosphate hydrolases"/>
    <property type="match status" value="1"/>
</dbReference>
<dbReference type="Gene3D" id="3.40.50.300">
    <property type="entry name" value="P-loop containing nucleotide triphosphate hydrolases"/>
    <property type="match status" value="2"/>
</dbReference>
<comment type="caution">
    <text evidence="6">The sequence shown here is derived from an EMBL/GenBank/DDBJ whole genome shotgun (WGS) entry which is preliminary data.</text>
</comment>
<dbReference type="EMBL" id="JAWWNJ010000023">
    <property type="protein sequence ID" value="KAK7033223.1"/>
    <property type="molecule type" value="Genomic_DNA"/>
</dbReference>
<dbReference type="CDD" id="cd18808">
    <property type="entry name" value="SF1_C_Upf1"/>
    <property type="match status" value="1"/>
</dbReference>
<dbReference type="Pfam" id="PF13087">
    <property type="entry name" value="AAA_12"/>
    <property type="match status" value="1"/>
</dbReference>
<dbReference type="GO" id="GO:0043139">
    <property type="term" value="F:5'-3' DNA helicase activity"/>
    <property type="evidence" value="ECO:0007669"/>
    <property type="project" value="TreeGrafter"/>
</dbReference>
<gene>
    <name evidence="6" type="ORF">R3P38DRAFT_2921448</name>
</gene>
<keyword evidence="7" id="KW-1185">Reference proteome</keyword>